<name>A0A6B1DE84_9CHLR</name>
<evidence type="ECO:0000259" key="1">
    <source>
        <dbReference type="Pfam" id="PF04326"/>
    </source>
</evidence>
<accession>A0A6B1DE84</accession>
<dbReference type="EMBL" id="VXMH01000121">
    <property type="protein sequence ID" value="MYC97565.1"/>
    <property type="molecule type" value="Genomic_DNA"/>
</dbReference>
<dbReference type="AlphaFoldDB" id="A0A6B1DE84"/>
<protein>
    <submittedName>
        <fullName evidence="2">AAA family ATPase</fullName>
    </submittedName>
</protein>
<dbReference type="Gene3D" id="3.30.565.60">
    <property type="match status" value="1"/>
</dbReference>
<dbReference type="PANTHER" id="PTHR30595">
    <property type="entry name" value="GLPR-RELATED TRANSCRIPTIONAL REPRESSOR"/>
    <property type="match status" value="1"/>
</dbReference>
<reference evidence="2" key="1">
    <citation type="submission" date="2019-09" db="EMBL/GenBank/DDBJ databases">
        <title>Characterisation of the sponge microbiome using genome-centric metagenomics.</title>
        <authorList>
            <person name="Engelberts J.P."/>
            <person name="Robbins S.J."/>
            <person name="De Goeij J.M."/>
            <person name="Aranda M."/>
            <person name="Bell S.C."/>
            <person name="Webster N.S."/>
        </authorList>
    </citation>
    <scope>NUCLEOTIDE SEQUENCE</scope>
    <source>
        <strain evidence="2">SB0661_bin_32</strain>
    </source>
</reference>
<proteinExistence type="predicted"/>
<dbReference type="PANTHER" id="PTHR30595:SF6">
    <property type="entry name" value="SCHLAFEN ALBA-2 DOMAIN-CONTAINING PROTEIN"/>
    <property type="match status" value="1"/>
</dbReference>
<feature type="domain" description="Schlafen AlbA-2" evidence="1">
    <location>
        <begin position="14"/>
        <end position="124"/>
    </location>
</feature>
<dbReference type="Gene3D" id="3.30.950.30">
    <property type="entry name" value="Schlafen, AAA domain"/>
    <property type="match status" value="1"/>
</dbReference>
<organism evidence="2">
    <name type="scientific">Caldilineaceae bacterium SB0661_bin_32</name>
    <dbReference type="NCBI Taxonomy" id="2605255"/>
    <lineage>
        <taxon>Bacteria</taxon>
        <taxon>Bacillati</taxon>
        <taxon>Chloroflexota</taxon>
        <taxon>Caldilineae</taxon>
        <taxon>Caldilineales</taxon>
        <taxon>Caldilineaceae</taxon>
    </lineage>
</organism>
<gene>
    <name evidence="2" type="ORF">F4X14_21640</name>
</gene>
<sequence>MAVNHLAAMIASGESETLELKGTTGARREAAMTVCAFLNQDGGQVLFGVTPAGAVVGQQVGEHTIEELSAELQRIKPPAFPTVERAPVDGGRSVIIVTAAQGASRPYTYRGSAYRRVGNTTLAMSADEYNRMLFERMHSEQRWENQLAGWSVDDLDVAEIRRTVAEAVRRGRLEEPVGGDPPDLLRGLGLLRDGVLLRAAAVLFGSSERLEVEMPQCLLRVARFRGTDRMEFLDNRQFNGNAFTLLASAERFLRDTLPIAGRFEQDRFERIDEPLYPPLATREALANALCHRDYSIGGGSVGIASYDDRLEISSSGSLHFGLTPEKLFEPHESRPWNPLIARTFYRRGIIEEWGSGTLKMADLASRAGLPVPEIDDDGGAVTVRFRRGQFVPLPTLGGMSEPEARRDMILALLDRTRDGLTRRELHAGLGPGVTERQVRRALKELKDRGLIISTNRGPLTRWKHRTR</sequence>
<dbReference type="InterPro" id="IPR038461">
    <property type="entry name" value="Schlafen_AlbA_2_dom_sf"/>
</dbReference>
<dbReference type="InterPro" id="IPR038475">
    <property type="entry name" value="RecG_C_sf"/>
</dbReference>
<evidence type="ECO:0000313" key="2">
    <source>
        <dbReference type="EMBL" id="MYC97565.1"/>
    </source>
</evidence>
<dbReference type="Pfam" id="PF13749">
    <property type="entry name" value="HATPase_c_4"/>
    <property type="match status" value="1"/>
</dbReference>
<dbReference type="Pfam" id="PF04326">
    <property type="entry name" value="SLFN_AlbA_2"/>
    <property type="match status" value="1"/>
</dbReference>
<comment type="caution">
    <text evidence="2">The sequence shown here is derived from an EMBL/GenBank/DDBJ whole genome shotgun (WGS) entry which is preliminary data.</text>
</comment>
<dbReference type="InterPro" id="IPR007421">
    <property type="entry name" value="Schlafen_AlbA_2_dom"/>
</dbReference>